<reference evidence="6" key="1">
    <citation type="submission" date="2016-10" db="EMBL/GenBank/DDBJ databases">
        <authorList>
            <person name="Varghese N."/>
            <person name="Submissions S."/>
        </authorList>
    </citation>
    <scope>NUCLEOTIDE SEQUENCE [LARGE SCALE GENOMIC DNA]</scope>
    <source>
        <strain evidence="6">DSM 23920</strain>
    </source>
</reference>
<evidence type="ECO:0000256" key="1">
    <source>
        <dbReference type="ARBA" id="ARBA00023015"/>
    </source>
</evidence>
<proteinExistence type="predicted"/>
<sequence length="128" mass="14601">MQAPFDQWTNARISPDTCPREYMLAITDVMNVFTGKWKLPVIGVLLSGAKRYTEIEKSIPRINPRMLSKELKDLEANGIISRNTNNEMVEYMLTASGRKIQNILDAMISWGLEHRNSNIGDGRLKKYA</sequence>
<dbReference type="AlphaFoldDB" id="A0A1H3ZJG9"/>
<dbReference type="Gene3D" id="1.10.10.10">
    <property type="entry name" value="Winged helix-like DNA-binding domain superfamily/Winged helix DNA-binding domain"/>
    <property type="match status" value="1"/>
</dbReference>
<dbReference type="InterPro" id="IPR002577">
    <property type="entry name" value="HTH_HxlR"/>
</dbReference>
<accession>A0A1H3ZJG9</accession>
<dbReference type="Pfam" id="PF01638">
    <property type="entry name" value="HxlR"/>
    <property type="match status" value="1"/>
</dbReference>
<evidence type="ECO:0000256" key="3">
    <source>
        <dbReference type="ARBA" id="ARBA00023163"/>
    </source>
</evidence>
<evidence type="ECO:0000313" key="6">
    <source>
        <dbReference type="Proteomes" id="UP000199656"/>
    </source>
</evidence>
<evidence type="ECO:0000259" key="4">
    <source>
        <dbReference type="PROSITE" id="PS51118"/>
    </source>
</evidence>
<dbReference type="Proteomes" id="UP000199656">
    <property type="component" value="Unassembled WGS sequence"/>
</dbReference>
<evidence type="ECO:0000256" key="2">
    <source>
        <dbReference type="ARBA" id="ARBA00023125"/>
    </source>
</evidence>
<evidence type="ECO:0000313" key="5">
    <source>
        <dbReference type="EMBL" id="SEA23394.1"/>
    </source>
</evidence>
<dbReference type="PROSITE" id="PS51118">
    <property type="entry name" value="HTH_HXLR"/>
    <property type="match status" value="1"/>
</dbReference>
<dbReference type="InterPro" id="IPR036390">
    <property type="entry name" value="WH_DNA-bd_sf"/>
</dbReference>
<keyword evidence="1" id="KW-0805">Transcription regulation</keyword>
<keyword evidence="2" id="KW-0238">DNA-binding</keyword>
<keyword evidence="6" id="KW-1185">Reference proteome</keyword>
<dbReference type="RefSeq" id="WP_089759731.1">
    <property type="nucleotide sequence ID" value="NZ_BKAT01000005.1"/>
</dbReference>
<name>A0A1H3ZJG9_9BACT</name>
<keyword evidence="3" id="KW-0804">Transcription</keyword>
<dbReference type="OrthoDB" id="2619345at2"/>
<dbReference type="EMBL" id="FNRL01000004">
    <property type="protein sequence ID" value="SEA23394.1"/>
    <property type="molecule type" value="Genomic_DNA"/>
</dbReference>
<dbReference type="STRING" id="408074.SAMN05660909_01237"/>
<protein>
    <submittedName>
        <fullName evidence="5">Transcriptional regulator, HxlR family</fullName>
    </submittedName>
</protein>
<dbReference type="PANTHER" id="PTHR33204">
    <property type="entry name" value="TRANSCRIPTIONAL REGULATOR, MARR FAMILY"/>
    <property type="match status" value="1"/>
</dbReference>
<dbReference type="PANTHER" id="PTHR33204:SF18">
    <property type="entry name" value="TRANSCRIPTIONAL REGULATORY PROTEIN"/>
    <property type="match status" value="1"/>
</dbReference>
<gene>
    <name evidence="5" type="ORF">SAMN05660909_01237</name>
</gene>
<feature type="domain" description="HTH hxlR-type" evidence="4">
    <location>
        <begin position="18"/>
        <end position="119"/>
    </location>
</feature>
<dbReference type="InterPro" id="IPR036388">
    <property type="entry name" value="WH-like_DNA-bd_sf"/>
</dbReference>
<dbReference type="GO" id="GO:0003677">
    <property type="term" value="F:DNA binding"/>
    <property type="evidence" value="ECO:0007669"/>
    <property type="project" value="UniProtKB-KW"/>
</dbReference>
<dbReference type="SUPFAM" id="SSF46785">
    <property type="entry name" value="Winged helix' DNA-binding domain"/>
    <property type="match status" value="1"/>
</dbReference>
<organism evidence="5 6">
    <name type="scientific">Chitinophaga terrae</name>
    <name type="common">ex Kim and Jung 2007</name>
    <dbReference type="NCBI Taxonomy" id="408074"/>
    <lineage>
        <taxon>Bacteria</taxon>
        <taxon>Pseudomonadati</taxon>
        <taxon>Bacteroidota</taxon>
        <taxon>Chitinophagia</taxon>
        <taxon>Chitinophagales</taxon>
        <taxon>Chitinophagaceae</taxon>
        <taxon>Chitinophaga</taxon>
    </lineage>
</organism>